<evidence type="ECO:0000313" key="5">
    <source>
        <dbReference type="Proteomes" id="UP001049176"/>
    </source>
</evidence>
<organism evidence="4 5">
    <name type="scientific">Marasmius oreades</name>
    <name type="common">fairy-ring Marasmius</name>
    <dbReference type="NCBI Taxonomy" id="181124"/>
    <lineage>
        <taxon>Eukaryota</taxon>
        <taxon>Fungi</taxon>
        <taxon>Dikarya</taxon>
        <taxon>Basidiomycota</taxon>
        <taxon>Agaricomycotina</taxon>
        <taxon>Agaricomycetes</taxon>
        <taxon>Agaricomycetidae</taxon>
        <taxon>Agaricales</taxon>
        <taxon>Marasmiineae</taxon>
        <taxon>Marasmiaceae</taxon>
        <taxon>Marasmius</taxon>
    </lineage>
</organism>
<reference evidence="4" key="1">
    <citation type="journal article" date="2021" name="Genome Biol. Evol.">
        <title>The assembled and annotated genome of the fairy-ring fungus Marasmius oreades.</title>
        <authorList>
            <person name="Hiltunen M."/>
            <person name="Ament-Velasquez S.L."/>
            <person name="Johannesson H."/>
        </authorList>
    </citation>
    <scope>NUCLEOTIDE SEQUENCE</scope>
    <source>
        <strain evidence="4">03SP1</strain>
    </source>
</reference>
<gene>
    <name evidence="4" type="ORF">E1B28_010919</name>
</gene>
<name>A0A9P7RUD8_9AGAR</name>
<protein>
    <recommendedName>
        <fullName evidence="3">C2H2-type domain-containing protein</fullName>
    </recommendedName>
</protein>
<dbReference type="EMBL" id="CM032187">
    <property type="protein sequence ID" value="KAG7089218.1"/>
    <property type="molecule type" value="Genomic_DNA"/>
</dbReference>
<dbReference type="Proteomes" id="UP001049176">
    <property type="component" value="Chromosome 7"/>
</dbReference>
<dbReference type="PROSITE" id="PS50157">
    <property type="entry name" value="ZINC_FINGER_C2H2_2"/>
    <property type="match status" value="1"/>
</dbReference>
<evidence type="ECO:0000256" key="1">
    <source>
        <dbReference type="PROSITE-ProRule" id="PRU00042"/>
    </source>
</evidence>
<dbReference type="OrthoDB" id="3437960at2759"/>
<keyword evidence="1" id="KW-0863">Zinc-finger</keyword>
<proteinExistence type="predicted"/>
<dbReference type="GeneID" id="66079994"/>
<evidence type="ECO:0000259" key="3">
    <source>
        <dbReference type="PROSITE" id="PS50157"/>
    </source>
</evidence>
<feature type="region of interest" description="Disordered" evidence="2">
    <location>
        <begin position="1"/>
        <end position="24"/>
    </location>
</feature>
<dbReference type="Gene3D" id="3.30.160.60">
    <property type="entry name" value="Classic Zinc Finger"/>
    <property type="match status" value="1"/>
</dbReference>
<keyword evidence="1" id="KW-0862">Zinc</keyword>
<dbReference type="GO" id="GO:0008270">
    <property type="term" value="F:zinc ion binding"/>
    <property type="evidence" value="ECO:0007669"/>
    <property type="project" value="UniProtKB-KW"/>
</dbReference>
<sequence length="184" mass="20395">MEETGRGRQSRSGPIRRSLSQGFTIDIQPDPFGRTAYVQHPPPLDGDLGFTLNNLPCSEPDSEPSSLFAERDFDFNVADEVLLGVVLGASNVENSYYCPENNEGNDGNAAQGLSAFRHVVVSEEVLIASMNRRTMQTPRFRCPIKGCRADFTAKHNLKNHLDARNGVKKYVCETCQCKYTTSMS</sequence>
<keyword evidence="5" id="KW-1185">Reference proteome</keyword>
<evidence type="ECO:0000256" key="2">
    <source>
        <dbReference type="SAM" id="MobiDB-lite"/>
    </source>
</evidence>
<dbReference type="KEGG" id="more:E1B28_010919"/>
<dbReference type="RefSeq" id="XP_043005688.1">
    <property type="nucleotide sequence ID" value="XM_043155906.1"/>
</dbReference>
<dbReference type="InterPro" id="IPR013087">
    <property type="entry name" value="Znf_C2H2_type"/>
</dbReference>
<feature type="domain" description="C2H2-type" evidence="3">
    <location>
        <begin position="140"/>
        <end position="169"/>
    </location>
</feature>
<comment type="caution">
    <text evidence="4">The sequence shown here is derived from an EMBL/GenBank/DDBJ whole genome shotgun (WGS) entry which is preliminary data.</text>
</comment>
<evidence type="ECO:0000313" key="4">
    <source>
        <dbReference type="EMBL" id="KAG7089218.1"/>
    </source>
</evidence>
<dbReference type="InterPro" id="IPR036236">
    <property type="entry name" value="Znf_C2H2_sf"/>
</dbReference>
<dbReference type="AlphaFoldDB" id="A0A9P7RUD8"/>
<keyword evidence="1" id="KW-0479">Metal-binding</keyword>
<accession>A0A9P7RUD8</accession>
<dbReference type="SUPFAM" id="SSF57667">
    <property type="entry name" value="beta-beta-alpha zinc fingers"/>
    <property type="match status" value="1"/>
</dbReference>